<evidence type="ECO:0008006" key="3">
    <source>
        <dbReference type="Google" id="ProtNLM"/>
    </source>
</evidence>
<protein>
    <recommendedName>
        <fullName evidence="3">GGDEF domain-containing protein</fullName>
    </recommendedName>
</protein>
<evidence type="ECO:0000313" key="2">
    <source>
        <dbReference type="Proteomes" id="UP001596024"/>
    </source>
</evidence>
<keyword evidence="2" id="KW-1185">Reference proteome</keyword>
<evidence type="ECO:0000313" key="1">
    <source>
        <dbReference type="EMBL" id="MFC4725808.1"/>
    </source>
</evidence>
<dbReference type="RefSeq" id="WP_371392775.1">
    <property type="nucleotide sequence ID" value="NZ_CP163421.1"/>
</dbReference>
<gene>
    <name evidence="1" type="ORF">ACFPB0_10940</name>
</gene>
<accession>A0ABV9NGZ3</accession>
<comment type="caution">
    <text evidence="1">The sequence shown here is derived from an EMBL/GenBank/DDBJ whole genome shotgun (WGS) entry which is preliminary data.</text>
</comment>
<dbReference type="Proteomes" id="UP001596024">
    <property type="component" value="Unassembled WGS sequence"/>
</dbReference>
<name>A0ABV9NGZ3_9PROT</name>
<organism evidence="1 2">
    <name type="scientific">Glycocaulis abyssi</name>
    <dbReference type="NCBI Taxonomy" id="1433403"/>
    <lineage>
        <taxon>Bacteria</taxon>
        <taxon>Pseudomonadati</taxon>
        <taxon>Pseudomonadota</taxon>
        <taxon>Alphaproteobacteria</taxon>
        <taxon>Maricaulales</taxon>
        <taxon>Maricaulaceae</taxon>
        <taxon>Glycocaulis</taxon>
    </lineage>
</organism>
<dbReference type="EMBL" id="JBHSGQ010000005">
    <property type="protein sequence ID" value="MFC4725808.1"/>
    <property type="molecule type" value="Genomic_DNA"/>
</dbReference>
<reference evidence="2" key="1">
    <citation type="journal article" date="2019" name="Int. J. Syst. Evol. Microbiol.">
        <title>The Global Catalogue of Microorganisms (GCM) 10K type strain sequencing project: providing services to taxonomists for standard genome sequencing and annotation.</title>
        <authorList>
            <consortium name="The Broad Institute Genomics Platform"/>
            <consortium name="The Broad Institute Genome Sequencing Center for Infectious Disease"/>
            <person name="Wu L."/>
            <person name="Ma J."/>
        </authorList>
    </citation>
    <scope>NUCLEOTIDE SEQUENCE [LARGE SCALE GENOMIC DNA]</scope>
    <source>
        <strain evidence="2">CCUG 62981</strain>
    </source>
</reference>
<proteinExistence type="predicted"/>
<sequence length="415" mass="45291">MSVLSTLASFRPKLKEAAQLETTQLQLINLDVLEAQYKEKWPRVKERIFDTCEQFISKRIGSDDLILRAANGFIVLPGPSRAEEAEAFTRRIETELKAFFLGTDYLAGLELHAETVDIALSDLFGGIQSDPLDAAAQAYEAADVEEALDPDAALQPIPPPRPREPVRLPPFELCFEPVWASATGFAALSLVHPVGRMRGDGPLVRGHALSPSEGGGAMRMELDRAVLMAAGRAWQEAAGESAPGALAVPVHFETLVTVKYRLPYMAAINALDETVRSALMLHILGAEMDAPMGSLTEVCRLARTLTRRIMVEVDPCTIRLDRFNDSRIDIFSMEAPAPEAFARHSASLATFAAKLVRRRIMLAVQACHDPATVAGWLAIGPDYLAGKAVAEERQQPVIPFRFTPGEKLEVVGDAQ</sequence>